<dbReference type="KEGG" id="csj:CSK29544_01861"/>
<evidence type="ECO:0000313" key="17">
    <source>
        <dbReference type="Proteomes" id="UP000548673"/>
    </source>
</evidence>
<feature type="domain" description="CNNM transmembrane" evidence="13">
    <location>
        <begin position="2"/>
        <end position="192"/>
    </location>
</feature>
<evidence type="ECO:0000256" key="7">
    <source>
        <dbReference type="ARBA" id="ARBA00023122"/>
    </source>
</evidence>
<dbReference type="Pfam" id="PF00571">
    <property type="entry name" value="CBS"/>
    <property type="match status" value="1"/>
</dbReference>
<feature type="domain" description="CBS" evidence="12">
    <location>
        <begin position="272"/>
        <end position="332"/>
    </location>
</feature>
<keyword evidence="8 10" id="KW-0472">Membrane</keyword>
<dbReference type="PROSITE" id="PS51846">
    <property type="entry name" value="CNNM"/>
    <property type="match status" value="1"/>
</dbReference>
<feature type="transmembrane region" description="Helical" evidence="11">
    <location>
        <begin position="124"/>
        <end position="146"/>
    </location>
</feature>
<dbReference type="SMART" id="SM01091">
    <property type="entry name" value="CorC_HlyC"/>
    <property type="match status" value="1"/>
</dbReference>
<proteinExistence type="inferred from homology"/>
<evidence type="ECO:0000256" key="2">
    <source>
        <dbReference type="ARBA" id="ARBA00006337"/>
    </source>
</evidence>
<gene>
    <name evidence="14" type="ORF">FZI38_21180</name>
    <name evidence="15" type="ORF">HRR37_02785</name>
</gene>
<accession>A0A2S9UCR3</accession>
<evidence type="ECO:0000259" key="13">
    <source>
        <dbReference type="PROSITE" id="PS51846"/>
    </source>
</evidence>
<name>A0A2S9UCR3_CROSK</name>
<dbReference type="InterPro" id="IPR000644">
    <property type="entry name" value="CBS_dom"/>
</dbReference>
<evidence type="ECO:0000313" key="14">
    <source>
        <dbReference type="EMBL" id="KAB0875215.1"/>
    </source>
</evidence>
<evidence type="ECO:0000313" key="15">
    <source>
        <dbReference type="EMBL" id="NYV41343.1"/>
    </source>
</evidence>
<organism evidence="15 17">
    <name type="scientific">Cronobacter sakazakii</name>
    <name type="common">Enterobacter sakazakii</name>
    <dbReference type="NCBI Taxonomy" id="28141"/>
    <lineage>
        <taxon>Bacteria</taxon>
        <taxon>Pseudomonadati</taxon>
        <taxon>Pseudomonadota</taxon>
        <taxon>Gammaproteobacteria</taxon>
        <taxon>Enterobacterales</taxon>
        <taxon>Enterobacteriaceae</taxon>
        <taxon>Cronobacter</taxon>
    </lineage>
</organism>
<reference evidence="15 17" key="2">
    <citation type="submission" date="2020-05" db="EMBL/GenBank/DDBJ databases">
        <title>The draft genome of Cronobacter sakazakii strain 145005.</title>
        <authorList>
            <person name="Yang J."/>
            <person name="Liu L."/>
            <person name="Feng Y."/>
            <person name="Zong Z."/>
        </authorList>
    </citation>
    <scope>NUCLEOTIDE SEQUENCE [LARGE SCALE GENOMIC DNA]</scope>
    <source>
        <strain evidence="15 17">145005</strain>
    </source>
</reference>
<keyword evidence="6 10" id="KW-1133">Transmembrane helix</keyword>
<dbReference type="GeneID" id="45714489"/>
<dbReference type="PANTHER" id="PTHR22777">
    <property type="entry name" value="HEMOLYSIN-RELATED"/>
    <property type="match status" value="1"/>
</dbReference>
<feature type="transmembrane region" description="Helical" evidence="11">
    <location>
        <begin position="62"/>
        <end position="86"/>
    </location>
</feature>
<keyword evidence="7 9" id="KW-0129">CBS domain</keyword>
<dbReference type="PANTHER" id="PTHR22777:SF32">
    <property type="entry name" value="UPF0053 INNER MEMBRANE PROTEIN YFJD"/>
    <property type="match status" value="1"/>
</dbReference>
<dbReference type="STRING" id="28141.CSK29544_01861"/>
<dbReference type="EMBL" id="JABTXY010000012">
    <property type="protein sequence ID" value="NYV41343.1"/>
    <property type="molecule type" value="Genomic_DNA"/>
</dbReference>
<dbReference type="InterPro" id="IPR016169">
    <property type="entry name" value="FAD-bd_PCMH_sub2"/>
</dbReference>
<dbReference type="AlphaFoldDB" id="A0A2S9UCR3"/>
<comment type="subcellular location">
    <subcellularLocation>
        <location evidence="1">Cell membrane</location>
        <topology evidence="1">Multi-pass membrane protein</topology>
    </subcellularLocation>
</comment>
<dbReference type="InterPro" id="IPR005170">
    <property type="entry name" value="Transptr-assoc_dom"/>
</dbReference>
<dbReference type="GO" id="GO:0050660">
    <property type="term" value="F:flavin adenine dinucleotide binding"/>
    <property type="evidence" value="ECO:0007669"/>
    <property type="project" value="InterPro"/>
</dbReference>
<dbReference type="CDD" id="cd04590">
    <property type="entry name" value="CBS_pair_CorC_HlyC_assoc"/>
    <property type="match status" value="1"/>
</dbReference>
<dbReference type="InterPro" id="IPR002550">
    <property type="entry name" value="CNNM"/>
</dbReference>
<keyword evidence="3" id="KW-1003">Cell membrane</keyword>
<comment type="caution">
    <text evidence="15">The sequence shown here is derived from an EMBL/GenBank/DDBJ whole genome shotgun (WGS) entry which is preliminary data.</text>
</comment>
<evidence type="ECO:0000256" key="3">
    <source>
        <dbReference type="ARBA" id="ARBA00022475"/>
    </source>
</evidence>
<keyword evidence="5" id="KW-0677">Repeat</keyword>
<dbReference type="Pfam" id="PF01595">
    <property type="entry name" value="CNNM"/>
    <property type="match status" value="1"/>
</dbReference>
<evidence type="ECO:0000256" key="11">
    <source>
        <dbReference type="SAM" id="Phobius"/>
    </source>
</evidence>
<feature type="transmembrane region" description="Helical" evidence="11">
    <location>
        <begin position="6"/>
        <end position="25"/>
    </location>
</feature>
<dbReference type="GO" id="GO:0005886">
    <property type="term" value="C:plasma membrane"/>
    <property type="evidence" value="ECO:0007669"/>
    <property type="project" value="UniProtKB-SubCell"/>
</dbReference>
<evidence type="ECO:0000256" key="5">
    <source>
        <dbReference type="ARBA" id="ARBA00022737"/>
    </source>
</evidence>
<evidence type="ECO:0000256" key="6">
    <source>
        <dbReference type="ARBA" id="ARBA00022989"/>
    </source>
</evidence>
<sequence>MEHISTTTLIVTLIVMVVVSAYFSGSETGMMTLNRYRLRHLSKQGNRAAKRVERLLRKPDRLISLVLIGNNLVNILASSLATIVGMRLYGDAGVAIATGVLTFVVLVFAEVLPKTVAALYPEKVAFPSSFLLGPLQIIMMPLVWLLNMITRVLMRMVGIKADNVVSAALSKDELRTIVHESRSQISRRNQDMLLSVLDLEKVSVSDIMVPRNDIVGIDINDDWKSIVRQLTHSPHGRIVLYRESLDDAIGMLRIREAWRQMNEKKEFTKEVMLRAADEIYYVPEGTPLSVQLVKFQRNKKKVGLVVNEYGDIQGLVTVEDILEEIVGDFTTSMSPTLAEEVTPQNDGSVIIEGSANVRELNKAFNWRLPEEEARTVNGMILEALEEIPSAGIRLRLHQYDIDILDVQENMIKQVRITPVKPLRESVEGN</sequence>
<dbReference type="InterPro" id="IPR044751">
    <property type="entry name" value="Ion_transp-like_CBS"/>
</dbReference>
<dbReference type="RefSeq" id="WP_014728249.1">
    <property type="nucleotide sequence ID" value="NZ_CABMLV010000001.1"/>
</dbReference>
<evidence type="ECO:0000256" key="4">
    <source>
        <dbReference type="ARBA" id="ARBA00022692"/>
    </source>
</evidence>
<evidence type="ECO:0000259" key="12">
    <source>
        <dbReference type="PROSITE" id="PS51371"/>
    </source>
</evidence>
<dbReference type="Gene3D" id="3.10.580.10">
    <property type="entry name" value="CBS-domain"/>
    <property type="match status" value="1"/>
</dbReference>
<comment type="similarity">
    <text evidence="2">Belongs to the UPF0053 family.</text>
</comment>
<dbReference type="InterPro" id="IPR046342">
    <property type="entry name" value="CBS_dom_sf"/>
</dbReference>
<keyword evidence="4 10" id="KW-0812">Transmembrane</keyword>
<reference evidence="14 16" key="1">
    <citation type="submission" date="2019-09" db="EMBL/GenBank/DDBJ databases">
        <title>Prevalence, distribution, and phylogeny of type two toxin-antitoxin genes possessed by Cronobacter species where C. sakazakii homologs follow sequence type lineages.</title>
        <authorList>
            <person name="Finkelstein S."/>
            <person name="Negrete F."/>
            <person name="Jang H."/>
            <person name="Gopinath G.R."/>
            <person name="Tall B.D."/>
        </authorList>
    </citation>
    <scope>NUCLEOTIDE SEQUENCE [LARGE SCALE GENOMIC DNA]</scope>
    <source>
        <strain evidence="14 16">MOD1_Comp4</strain>
    </source>
</reference>
<dbReference type="SUPFAM" id="SSF56176">
    <property type="entry name" value="FAD-binding/transporter-associated domain-like"/>
    <property type="match status" value="1"/>
</dbReference>
<dbReference type="Gene3D" id="3.30.465.10">
    <property type="match status" value="1"/>
</dbReference>
<evidence type="ECO:0000256" key="8">
    <source>
        <dbReference type="ARBA" id="ARBA00023136"/>
    </source>
</evidence>
<dbReference type="PROSITE" id="PS51371">
    <property type="entry name" value="CBS"/>
    <property type="match status" value="1"/>
</dbReference>
<evidence type="ECO:0000256" key="1">
    <source>
        <dbReference type="ARBA" id="ARBA00004651"/>
    </source>
</evidence>
<dbReference type="NCBIfam" id="NF008604">
    <property type="entry name" value="PRK11573.1"/>
    <property type="match status" value="1"/>
</dbReference>
<protein>
    <submittedName>
        <fullName evidence="15">HlyC/CorC family transporter</fullName>
    </submittedName>
</protein>
<dbReference type="FunFam" id="3.30.465.10:FF:000010">
    <property type="entry name" value="DUF21 domain-containing protein"/>
    <property type="match status" value="1"/>
</dbReference>
<evidence type="ECO:0000313" key="16">
    <source>
        <dbReference type="Proteomes" id="UP000439917"/>
    </source>
</evidence>
<dbReference type="InterPro" id="IPR036318">
    <property type="entry name" value="FAD-bd_PCMH-like_sf"/>
</dbReference>
<dbReference type="FunFam" id="3.10.580.10:FF:000012">
    <property type="entry name" value="DUF21 domain-containing protein"/>
    <property type="match status" value="1"/>
</dbReference>
<evidence type="ECO:0000256" key="9">
    <source>
        <dbReference type="PROSITE-ProRule" id="PRU00703"/>
    </source>
</evidence>
<dbReference type="Pfam" id="PF03471">
    <property type="entry name" value="CorC_HlyC"/>
    <property type="match status" value="1"/>
</dbReference>
<dbReference type="EMBL" id="WAGF01000024">
    <property type="protein sequence ID" value="KAB0875215.1"/>
    <property type="molecule type" value="Genomic_DNA"/>
</dbReference>
<evidence type="ECO:0000256" key="10">
    <source>
        <dbReference type="PROSITE-ProRule" id="PRU01193"/>
    </source>
</evidence>
<dbReference type="Proteomes" id="UP000548673">
    <property type="component" value="Unassembled WGS sequence"/>
</dbReference>
<dbReference type="SUPFAM" id="SSF54631">
    <property type="entry name" value="CBS-domain pair"/>
    <property type="match status" value="1"/>
</dbReference>
<dbReference type="Proteomes" id="UP000439917">
    <property type="component" value="Unassembled WGS sequence"/>
</dbReference>
<feature type="transmembrane region" description="Helical" evidence="11">
    <location>
        <begin position="92"/>
        <end position="112"/>
    </location>
</feature>